<name>A0A4V0Z4G4_9BURK</name>
<dbReference type="PANTHER" id="PTHR12873:SF0">
    <property type="entry name" value="TWINKLE MTDNA HELICASE"/>
    <property type="match status" value="1"/>
</dbReference>
<evidence type="ECO:0000313" key="3">
    <source>
        <dbReference type="EMBL" id="QBE66853.1"/>
    </source>
</evidence>
<accession>A0A4V0Z4G4</accession>
<dbReference type="GO" id="GO:0005524">
    <property type="term" value="F:ATP binding"/>
    <property type="evidence" value="ECO:0007669"/>
    <property type="project" value="InterPro"/>
</dbReference>
<evidence type="ECO:0000259" key="1">
    <source>
        <dbReference type="PROSITE" id="PS50880"/>
    </source>
</evidence>
<keyword evidence="3" id="KW-0067">ATP-binding</keyword>
<gene>
    <name evidence="3" type="ORF">EWM63_30995</name>
</gene>
<dbReference type="InterPro" id="IPR048774">
    <property type="entry name" value="Helic-prim_T7_N"/>
</dbReference>
<dbReference type="Gene3D" id="2.20.25.180">
    <property type="match status" value="1"/>
</dbReference>
<dbReference type="GO" id="GO:0003697">
    <property type="term" value="F:single-stranded DNA binding"/>
    <property type="evidence" value="ECO:0007669"/>
    <property type="project" value="InterPro"/>
</dbReference>
<dbReference type="Pfam" id="PF03796">
    <property type="entry name" value="DnaB_C"/>
    <property type="match status" value="1"/>
</dbReference>
<dbReference type="EMBL" id="CP035913">
    <property type="protein sequence ID" value="QBE66853.1"/>
    <property type="molecule type" value="Genomic_DNA"/>
</dbReference>
<dbReference type="Proteomes" id="UP000290637">
    <property type="component" value="Chromosome"/>
</dbReference>
<dbReference type="Gene3D" id="3.40.1360.10">
    <property type="match status" value="1"/>
</dbReference>
<dbReference type="InterPro" id="IPR006171">
    <property type="entry name" value="TOPRIM_dom"/>
</dbReference>
<dbReference type="PANTHER" id="PTHR12873">
    <property type="entry name" value="T7-LIKE MITOCHONDRIAL DNA HELICASE"/>
    <property type="match status" value="1"/>
</dbReference>
<dbReference type="KEGG" id="plue:EWM63_30995"/>
<dbReference type="InterPro" id="IPR027417">
    <property type="entry name" value="P-loop_NTPase"/>
</dbReference>
<dbReference type="Pfam" id="PF21268">
    <property type="entry name" value="Helic-prim_T7_N"/>
    <property type="match status" value="1"/>
</dbReference>
<dbReference type="InterPro" id="IPR027032">
    <property type="entry name" value="Twinkle-like"/>
</dbReference>
<keyword evidence="3" id="KW-0378">Hydrolase</keyword>
<dbReference type="InterPro" id="IPR007694">
    <property type="entry name" value="DNA_helicase_DnaB-like_C"/>
</dbReference>
<dbReference type="SMART" id="SM00493">
    <property type="entry name" value="TOPRIM"/>
    <property type="match status" value="1"/>
</dbReference>
<dbReference type="AlphaFoldDB" id="A0A4V0Z4G4"/>
<organism evidence="3 4">
    <name type="scientific">Pseudoduganella lutea</name>
    <dbReference type="NCBI Taxonomy" id="321985"/>
    <lineage>
        <taxon>Bacteria</taxon>
        <taxon>Pseudomonadati</taxon>
        <taxon>Pseudomonadota</taxon>
        <taxon>Betaproteobacteria</taxon>
        <taxon>Burkholderiales</taxon>
        <taxon>Oxalobacteraceae</taxon>
        <taxon>Telluria group</taxon>
        <taxon>Pseudoduganella</taxon>
    </lineage>
</organism>
<proteinExistence type="predicted"/>
<keyword evidence="3" id="KW-0347">Helicase</keyword>
<reference evidence="3 4" key="1">
    <citation type="submission" date="2019-02" db="EMBL/GenBank/DDBJ databases">
        <title>Draft Genome Sequences of Six Type Strains of the Genus Massilia.</title>
        <authorList>
            <person name="Miess H."/>
            <person name="Frediansyhah A."/>
            <person name="Gross H."/>
        </authorList>
    </citation>
    <scope>NUCLEOTIDE SEQUENCE [LARGE SCALE GENOMIC DNA]</scope>
    <source>
        <strain evidence="3 4">DSM 17473</strain>
    </source>
</reference>
<feature type="domain" description="Toprim" evidence="1">
    <location>
        <begin position="84"/>
        <end position="168"/>
    </location>
</feature>
<evidence type="ECO:0000259" key="2">
    <source>
        <dbReference type="PROSITE" id="PS51199"/>
    </source>
</evidence>
<dbReference type="SUPFAM" id="SSF52540">
    <property type="entry name" value="P-loop containing nucleoside triphosphate hydrolases"/>
    <property type="match status" value="1"/>
</dbReference>
<dbReference type="SUPFAM" id="SSF56731">
    <property type="entry name" value="DNA primase core"/>
    <property type="match status" value="1"/>
</dbReference>
<keyword evidence="4" id="KW-1185">Reference proteome</keyword>
<dbReference type="GO" id="GO:0006260">
    <property type="term" value="P:DNA replication"/>
    <property type="evidence" value="ECO:0007669"/>
    <property type="project" value="InterPro"/>
</dbReference>
<sequence length="488" mass="53819">MEGLVSGDYKPLLKRKITEETARKFGYQVGEYAGKVVQLAPYYDASGTMVAQKVRFADKTFKIVGDSKAAPGLLFGQNLWNGGKKIVITEGEIDAMSVSQAQGNKWPVVSIPNGAPSAKKSLGKALEYLNGFEEVILMFDADEPGRDAAAECAELFAPGKCKIASMPSGFKDPNDLLVAGREQEIISAIWNAKSYRPDGLVNVIDLREEMKKPTEMGLPWFLEELTQLTYGRRYGEVYGFGAGTGTGKTDLFTQQIAYDRQVLGMKVGTVFLEQKPVETGKRIAGKIAGKRFHVPNAGWTIEELDSAVEKLGDQIVLYDSFGETEWDVVKNKVRFMAVSEGIRLIYLDHLTAMADTADEKGSLEQIMKEMAGLAQELDIIIHFVSHLATPEGKPHEEGGRVSIRHFKGSRAIGFWSFFMFGLERDQQAEDPVVRKTTTLRILKDRYTGQATGEVIYLAYDSETGLLSVTTAPTEASPFKDETGSKPEF</sequence>
<dbReference type="OrthoDB" id="5959484at2"/>
<dbReference type="PROSITE" id="PS51199">
    <property type="entry name" value="SF4_HELICASE"/>
    <property type="match status" value="1"/>
</dbReference>
<dbReference type="CDD" id="cd19483">
    <property type="entry name" value="RecA-like_Gp4D_helicase"/>
    <property type="match status" value="1"/>
</dbReference>
<keyword evidence="3" id="KW-0547">Nucleotide-binding</keyword>
<dbReference type="Pfam" id="PF13155">
    <property type="entry name" value="Toprim_2"/>
    <property type="match status" value="1"/>
</dbReference>
<feature type="domain" description="SF4 helicase" evidence="2">
    <location>
        <begin position="211"/>
        <end position="472"/>
    </location>
</feature>
<dbReference type="CDD" id="cd01029">
    <property type="entry name" value="TOPRIM_primases"/>
    <property type="match status" value="1"/>
</dbReference>
<evidence type="ECO:0000313" key="4">
    <source>
        <dbReference type="Proteomes" id="UP000290637"/>
    </source>
</evidence>
<protein>
    <submittedName>
        <fullName evidence="3">Bifunctional DNA primase/helicase</fullName>
    </submittedName>
</protein>
<dbReference type="Gene3D" id="3.40.50.300">
    <property type="entry name" value="P-loop containing nucleotide triphosphate hydrolases"/>
    <property type="match status" value="1"/>
</dbReference>
<dbReference type="InterPro" id="IPR034154">
    <property type="entry name" value="TOPRIM_DnaG/twinkle"/>
</dbReference>
<dbReference type="PROSITE" id="PS50880">
    <property type="entry name" value="TOPRIM"/>
    <property type="match status" value="1"/>
</dbReference>
<dbReference type="GO" id="GO:0043139">
    <property type="term" value="F:5'-3' DNA helicase activity"/>
    <property type="evidence" value="ECO:0007669"/>
    <property type="project" value="InterPro"/>
</dbReference>